<dbReference type="Proteomes" id="UP000694403">
    <property type="component" value="Unplaced"/>
</dbReference>
<dbReference type="PROSITE" id="PS50158">
    <property type="entry name" value="ZF_CCHC"/>
    <property type="match status" value="1"/>
</dbReference>
<keyword evidence="1" id="KW-0863">Zinc-finger</keyword>
<keyword evidence="6" id="KW-1185">Reference proteome</keyword>
<dbReference type="AlphaFoldDB" id="A0A8C3XQJ6"/>
<evidence type="ECO:0000256" key="1">
    <source>
        <dbReference type="PROSITE-ProRule" id="PRU00047"/>
    </source>
</evidence>
<dbReference type="Gene3D" id="4.10.60.10">
    <property type="entry name" value="Zinc finger, CCHC-type"/>
    <property type="match status" value="1"/>
</dbReference>
<feature type="coiled-coil region" evidence="2">
    <location>
        <begin position="69"/>
        <end position="96"/>
    </location>
</feature>
<feature type="region of interest" description="Disordered" evidence="3">
    <location>
        <begin position="18"/>
        <end position="58"/>
    </location>
</feature>
<keyword evidence="1" id="KW-0862">Zinc</keyword>
<reference evidence="5" key="2">
    <citation type="submission" date="2025-09" db="UniProtKB">
        <authorList>
            <consortium name="Ensembl"/>
        </authorList>
    </citation>
    <scope>IDENTIFICATION</scope>
</reference>
<reference evidence="5" key="1">
    <citation type="submission" date="2025-08" db="UniProtKB">
        <authorList>
            <consortium name="Ensembl"/>
        </authorList>
    </citation>
    <scope>IDENTIFICATION</scope>
</reference>
<evidence type="ECO:0000259" key="4">
    <source>
        <dbReference type="PROSITE" id="PS50158"/>
    </source>
</evidence>
<accession>A0A8C3XQJ6</accession>
<evidence type="ECO:0000256" key="2">
    <source>
        <dbReference type="SAM" id="Coils"/>
    </source>
</evidence>
<dbReference type="GO" id="GO:0003676">
    <property type="term" value="F:nucleic acid binding"/>
    <property type="evidence" value="ECO:0007669"/>
    <property type="project" value="InterPro"/>
</dbReference>
<dbReference type="SUPFAM" id="SSF57756">
    <property type="entry name" value="Retrovirus zinc finger-like domains"/>
    <property type="match status" value="1"/>
</dbReference>
<sequence length="96" mass="10750">LSPQTCWACGVPGHMKRECPHRAQASPEGRGRPKASCGKAVASGRPKKHFQCHKKGHLQRHCPLRRRGRSRLLQAVESLQRERNSLRALLRGALGR</sequence>
<keyword evidence="1" id="KW-0479">Metal-binding</keyword>
<evidence type="ECO:0000256" key="3">
    <source>
        <dbReference type="SAM" id="MobiDB-lite"/>
    </source>
</evidence>
<feature type="compositionally biased region" description="Basic residues" evidence="3">
    <location>
        <begin position="45"/>
        <end position="58"/>
    </location>
</feature>
<dbReference type="InterPro" id="IPR001878">
    <property type="entry name" value="Znf_CCHC"/>
</dbReference>
<name>A0A8C3XQJ6_CHESE</name>
<feature type="domain" description="CCHC-type" evidence="4">
    <location>
        <begin position="6"/>
        <end position="20"/>
    </location>
</feature>
<dbReference type="SMART" id="SM00343">
    <property type="entry name" value="ZnF_C2HC"/>
    <property type="match status" value="2"/>
</dbReference>
<protein>
    <recommendedName>
        <fullName evidence="4">CCHC-type domain-containing protein</fullName>
    </recommendedName>
</protein>
<dbReference type="InterPro" id="IPR036875">
    <property type="entry name" value="Znf_CCHC_sf"/>
</dbReference>
<proteinExistence type="predicted"/>
<evidence type="ECO:0000313" key="6">
    <source>
        <dbReference type="Proteomes" id="UP000694403"/>
    </source>
</evidence>
<dbReference type="Pfam" id="PF00098">
    <property type="entry name" value="zf-CCHC"/>
    <property type="match status" value="1"/>
</dbReference>
<organism evidence="5 6">
    <name type="scientific">Chelydra serpentina</name>
    <name type="common">Snapping turtle</name>
    <name type="synonym">Testudo serpentina</name>
    <dbReference type="NCBI Taxonomy" id="8475"/>
    <lineage>
        <taxon>Eukaryota</taxon>
        <taxon>Metazoa</taxon>
        <taxon>Chordata</taxon>
        <taxon>Craniata</taxon>
        <taxon>Vertebrata</taxon>
        <taxon>Euteleostomi</taxon>
        <taxon>Archelosauria</taxon>
        <taxon>Testudinata</taxon>
        <taxon>Testudines</taxon>
        <taxon>Cryptodira</taxon>
        <taxon>Durocryptodira</taxon>
        <taxon>Americhelydia</taxon>
        <taxon>Chelydroidea</taxon>
        <taxon>Chelydridae</taxon>
        <taxon>Chelydra</taxon>
    </lineage>
</organism>
<dbReference type="Ensembl" id="ENSCSRT00000017508.1">
    <property type="protein sequence ID" value="ENSCSRP00000016740.1"/>
    <property type="gene ID" value="ENSCSRG00000012838.1"/>
</dbReference>
<keyword evidence="2" id="KW-0175">Coiled coil</keyword>
<evidence type="ECO:0000313" key="5">
    <source>
        <dbReference type="Ensembl" id="ENSCSRP00000016740.1"/>
    </source>
</evidence>
<dbReference type="GO" id="GO:0008270">
    <property type="term" value="F:zinc ion binding"/>
    <property type="evidence" value="ECO:0007669"/>
    <property type="project" value="UniProtKB-KW"/>
</dbReference>